<evidence type="ECO:0000313" key="3">
    <source>
        <dbReference type="EMBL" id="SNT67970.1"/>
    </source>
</evidence>
<feature type="domain" description="BON" evidence="2">
    <location>
        <begin position="109"/>
        <end position="177"/>
    </location>
</feature>
<keyword evidence="4" id="KW-1185">Reference proteome</keyword>
<feature type="domain" description="BON" evidence="2">
    <location>
        <begin position="32"/>
        <end position="100"/>
    </location>
</feature>
<dbReference type="InterPro" id="IPR014004">
    <property type="entry name" value="Transpt-assoc_nodulatn_dom_bac"/>
</dbReference>
<dbReference type="Pfam" id="PF04972">
    <property type="entry name" value="BON"/>
    <property type="match status" value="2"/>
</dbReference>
<dbReference type="SMART" id="SM00749">
    <property type="entry name" value="BON"/>
    <property type="match status" value="2"/>
</dbReference>
<name>A0A239PK91_9PROT</name>
<dbReference type="PROSITE" id="PS50914">
    <property type="entry name" value="BON"/>
    <property type="match status" value="2"/>
</dbReference>
<reference evidence="3 4" key="1">
    <citation type="submission" date="2017-07" db="EMBL/GenBank/DDBJ databases">
        <authorList>
            <person name="Sun Z.S."/>
            <person name="Albrecht U."/>
            <person name="Echele G."/>
            <person name="Lee C.C."/>
        </authorList>
    </citation>
    <scope>NUCLEOTIDE SEQUENCE [LARGE SCALE GENOMIC DNA]</scope>
    <source>
        <strain evidence="3 4">CGMCC 1.12710</strain>
    </source>
</reference>
<feature type="chain" id="PRO_5012263758" evidence="1">
    <location>
        <begin position="18"/>
        <end position="183"/>
    </location>
</feature>
<dbReference type="PROSITE" id="PS51257">
    <property type="entry name" value="PROKAR_LIPOPROTEIN"/>
    <property type="match status" value="1"/>
</dbReference>
<evidence type="ECO:0000259" key="2">
    <source>
        <dbReference type="PROSITE" id="PS50914"/>
    </source>
</evidence>
<dbReference type="Proteomes" id="UP000198346">
    <property type="component" value="Unassembled WGS sequence"/>
</dbReference>
<gene>
    <name evidence="3" type="ORF">SAMN06297382_0465</name>
</gene>
<dbReference type="Gene3D" id="3.40.1520.20">
    <property type="match status" value="1"/>
</dbReference>
<dbReference type="RefSeq" id="WP_089410959.1">
    <property type="nucleotide sequence ID" value="NZ_FZQA01000001.1"/>
</dbReference>
<organism evidence="3 4">
    <name type="scientific">Amphiplicatus metriothermophilus</name>
    <dbReference type="NCBI Taxonomy" id="1519374"/>
    <lineage>
        <taxon>Bacteria</taxon>
        <taxon>Pseudomonadati</taxon>
        <taxon>Pseudomonadota</taxon>
        <taxon>Alphaproteobacteria</taxon>
        <taxon>Parvularculales</taxon>
        <taxon>Parvularculaceae</taxon>
        <taxon>Amphiplicatus</taxon>
    </lineage>
</organism>
<protein>
    <submittedName>
        <fullName evidence="3">Osmotically-inducible protein OsmY, contains BON domain</fullName>
    </submittedName>
</protein>
<dbReference type="InterPro" id="IPR007055">
    <property type="entry name" value="BON_dom"/>
</dbReference>
<evidence type="ECO:0000313" key="4">
    <source>
        <dbReference type="Proteomes" id="UP000198346"/>
    </source>
</evidence>
<feature type="signal peptide" evidence="1">
    <location>
        <begin position="1"/>
        <end position="17"/>
    </location>
</feature>
<dbReference type="PANTHER" id="PTHR34606:SF15">
    <property type="entry name" value="BON DOMAIN-CONTAINING PROTEIN"/>
    <property type="match status" value="1"/>
</dbReference>
<accession>A0A239PK91</accession>
<proteinExistence type="predicted"/>
<evidence type="ECO:0000256" key="1">
    <source>
        <dbReference type="SAM" id="SignalP"/>
    </source>
</evidence>
<dbReference type="PANTHER" id="PTHR34606">
    <property type="entry name" value="BON DOMAIN-CONTAINING PROTEIN"/>
    <property type="match status" value="1"/>
</dbReference>
<dbReference type="AlphaFoldDB" id="A0A239PK91"/>
<dbReference type="OrthoDB" id="8479706at2"/>
<sequence>MAANALRALLAAALALAACACASSRTLGGTFSDMATGSELSAILVADREFDYSDVDVTLYEGRVMLTGTMRSEEGRRKLLANAWKADGVKQVIDEVLIADKTSVGQGLEDARIDQALRARLLSDRGVKSANYKFSVSQGVVYILGVARDEVELDRVLNHARSIAGVEKVVSHAVYRAQTARVR</sequence>
<dbReference type="InterPro" id="IPR051686">
    <property type="entry name" value="Lipoprotein_DolP"/>
</dbReference>
<keyword evidence="1" id="KW-0732">Signal</keyword>
<dbReference type="EMBL" id="FZQA01000001">
    <property type="protein sequence ID" value="SNT67970.1"/>
    <property type="molecule type" value="Genomic_DNA"/>
</dbReference>